<feature type="non-terminal residue" evidence="2">
    <location>
        <position position="153"/>
    </location>
</feature>
<feature type="chain" id="PRO_5015729739" description="Adhesin" evidence="1">
    <location>
        <begin position="19"/>
        <end position="153"/>
    </location>
</feature>
<feature type="signal peptide" evidence="1">
    <location>
        <begin position="1"/>
        <end position="18"/>
    </location>
</feature>
<protein>
    <recommendedName>
        <fullName evidence="4">Adhesin</fullName>
    </recommendedName>
</protein>
<proteinExistence type="predicted"/>
<dbReference type="Proteomes" id="UP000239263">
    <property type="component" value="Unassembled WGS sequence"/>
</dbReference>
<accession>A0A2S7X210</accession>
<dbReference type="AlphaFoldDB" id="A0A2S7X210"/>
<dbReference type="EMBL" id="MSCO01000002">
    <property type="protein sequence ID" value="PQJ84251.1"/>
    <property type="molecule type" value="Genomic_DNA"/>
</dbReference>
<evidence type="ECO:0000313" key="3">
    <source>
        <dbReference type="Proteomes" id="UP000239263"/>
    </source>
</evidence>
<sequence>MRNIITYAALFLSLSANASELSKMEVSDILSLPDCNNLNEEILNGNVEYSCIDYNYIYENETEEYDKSSVNKTPNYINFNNKGTQFILNNKGGYFARLIVEHDWYSESTGKYYRHRDVTGQISVGNKTSINVGSTVPYAEITVEIRKFEGWKP</sequence>
<comment type="caution">
    <text evidence="2">The sequence shown here is derived from an EMBL/GenBank/DDBJ whole genome shotgun (WGS) entry which is preliminary data.</text>
</comment>
<keyword evidence="1" id="KW-0732">Signal</keyword>
<evidence type="ECO:0000256" key="1">
    <source>
        <dbReference type="SAM" id="SignalP"/>
    </source>
</evidence>
<evidence type="ECO:0008006" key="4">
    <source>
        <dbReference type="Google" id="ProtNLM"/>
    </source>
</evidence>
<organism evidence="2 3">
    <name type="scientific">Aliivibrio sifiae</name>
    <dbReference type="NCBI Taxonomy" id="566293"/>
    <lineage>
        <taxon>Bacteria</taxon>
        <taxon>Pseudomonadati</taxon>
        <taxon>Pseudomonadota</taxon>
        <taxon>Gammaproteobacteria</taxon>
        <taxon>Vibrionales</taxon>
        <taxon>Vibrionaceae</taxon>
        <taxon>Aliivibrio</taxon>
    </lineage>
</organism>
<dbReference type="RefSeq" id="WP_181044640.1">
    <property type="nucleotide sequence ID" value="NZ_CAWNRT010000002.1"/>
</dbReference>
<name>A0A2S7X210_9GAMM</name>
<evidence type="ECO:0000313" key="2">
    <source>
        <dbReference type="EMBL" id="PQJ84251.1"/>
    </source>
</evidence>
<gene>
    <name evidence="2" type="ORF">BTO22_11915</name>
</gene>
<reference evidence="2 3" key="1">
    <citation type="submission" date="2016-12" db="EMBL/GenBank/DDBJ databases">
        <title>Diversity of luminous bacteria.</title>
        <authorList>
            <person name="Yoshizawa S."/>
            <person name="Kogure K."/>
        </authorList>
    </citation>
    <scope>NUCLEOTIDE SEQUENCE [LARGE SCALE GENOMIC DNA]</scope>
    <source>
        <strain evidence="2 3">ATCC 33715</strain>
    </source>
</reference>